<dbReference type="EMBL" id="HG937692">
    <property type="protein sequence ID" value="CDP35968.1"/>
    <property type="molecule type" value="Genomic_DNA"/>
</dbReference>
<feature type="signal peptide" evidence="2">
    <location>
        <begin position="1"/>
        <end position="16"/>
    </location>
</feature>
<dbReference type="SUPFAM" id="SSF51445">
    <property type="entry name" value="(Trans)glycosidases"/>
    <property type="match status" value="1"/>
</dbReference>
<dbReference type="GO" id="GO:0008422">
    <property type="term" value="F:beta-glucosidase activity"/>
    <property type="evidence" value="ECO:0007669"/>
    <property type="project" value="TreeGrafter"/>
</dbReference>
<reference evidence="3" key="1">
    <citation type="submission" date="2014-02" db="EMBL/GenBank/DDBJ databases">
        <authorList>
            <person name="Genoscope - CEA"/>
        </authorList>
    </citation>
    <scope>NUCLEOTIDE SEQUENCE</scope>
    <source>
        <strain evidence="3">LS3</strain>
    </source>
</reference>
<dbReference type="PANTHER" id="PTHR10353">
    <property type="entry name" value="GLYCOSYL HYDROLASE"/>
    <property type="match status" value="1"/>
</dbReference>
<gene>
    <name evidence="3" type="ORF">GNLVRS02_ARAD1B01980g</name>
</gene>
<dbReference type="Pfam" id="PF00232">
    <property type="entry name" value="Glyco_hydro_1"/>
    <property type="match status" value="1"/>
</dbReference>
<protein>
    <submittedName>
        <fullName evidence="3">ARAD1B01980p</fullName>
    </submittedName>
</protein>
<dbReference type="GO" id="GO:0005975">
    <property type="term" value="P:carbohydrate metabolic process"/>
    <property type="evidence" value="ECO:0007669"/>
    <property type="project" value="InterPro"/>
</dbReference>
<dbReference type="PRINTS" id="PR00131">
    <property type="entry name" value="GLHYDRLASE1"/>
</dbReference>
<dbReference type="InterPro" id="IPR001360">
    <property type="entry name" value="Glyco_hydro_1"/>
</dbReference>
<feature type="chain" id="PRO_5001593045" evidence="2">
    <location>
        <begin position="17"/>
        <end position="607"/>
    </location>
</feature>
<comment type="similarity">
    <text evidence="1">Belongs to the glycosyl hydrolase 1 family.</text>
</comment>
<name>A0A060T4S8_BLAAD</name>
<dbReference type="Gene3D" id="3.20.20.80">
    <property type="entry name" value="Glycosidases"/>
    <property type="match status" value="1"/>
</dbReference>
<organism evidence="3">
    <name type="scientific">Blastobotrys adeninivorans</name>
    <name type="common">Yeast</name>
    <name type="synonym">Arxula adeninivorans</name>
    <dbReference type="NCBI Taxonomy" id="409370"/>
    <lineage>
        <taxon>Eukaryota</taxon>
        <taxon>Fungi</taxon>
        <taxon>Dikarya</taxon>
        <taxon>Ascomycota</taxon>
        <taxon>Saccharomycotina</taxon>
        <taxon>Dipodascomycetes</taxon>
        <taxon>Dipodascales</taxon>
        <taxon>Trichomonascaceae</taxon>
        <taxon>Blastobotrys</taxon>
    </lineage>
</organism>
<dbReference type="AlphaFoldDB" id="A0A060T4S8"/>
<dbReference type="PhylomeDB" id="A0A060T4S8"/>
<accession>A0A060T4S8</accession>
<dbReference type="InterPro" id="IPR017853">
    <property type="entry name" value="GH"/>
</dbReference>
<evidence type="ECO:0000313" key="3">
    <source>
        <dbReference type="EMBL" id="CDP35968.1"/>
    </source>
</evidence>
<dbReference type="PANTHER" id="PTHR10353:SF53">
    <property type="entry name" value="BETA-1,4-GLUCOSIDASE (EUROFUNG)"/>
    <property type="match status" value="1"/>
</dbReference>
<reference evidence="3" key="2">
    <citation type="submission" date="2014-06" db="EMBL/GenBank/DDBJ databases">
        <title>The complete genome of Blastobotrys (Arxula) adeninivorans LS3 - a yeast of biotechnological interest.</title>
        <authorList>
            <person name="Kunze G."/>
            <person name="Gaillardin C."/>
            <person name="Czernicka M."/>
            <person name="Durrens P."/>
            <person name="Martin T."/>
            <person name="Boer E."/>
            <person name="Gabaldon T."/>
            <person name="Cruz J."/>
            <person name="Talla E."/>
            <person name="Marck C."/>
            <person name="Goffeau A."/>
            <person name="Barbe V."/>
            <person name="Baret P."/>
            <person name="Baronian K."/>
            <person name="Beier S."/>
            <person name="Bleykasten C."/>
            <person name="Bode R."/>
            <person name="Casaregola S."/>
            <person name="Despons L."/>
            <person name="Fairhead C."/>
            <person name="Giersberg M."/>
            <person name="Gierski P."/>
            <person name="Hahnel U."/>
            <person name="Hartmann A."/>
            <person name="Jankowska D."/>
            <person name="Jubin C."/>
            <person name="Jung P."/>
            <person name="Lafontaine I."/>
            <person name="Leh-Louis V."/>
            <person name="Lemaire M."/>
            <person name="Marcet-Houben M."/>
            <person name="Mascher M."/>
            <person name="Morel G."/>
            <person name="Richard G.-F."/>
            <person name="Riechen J."/>
            <person name="Sacerdot C."/>
            <person name="Sarkar A."/>
            <person name="Savel G."/>
            <person name="Schacherer J."/>
            <person name="Sherman D."/>
            <person name="Straub M.-L."/>
            <person name="Stein N."/>
            <person name="Thierry A."/>
            <person name="Trautwein-Schult A."/>
            <person name="Westhof E."/>
            <person name="Worch S."/>
            <person name="Dujon B."/>
            <person name="Souciet J.-L."/>
            <person name="Wincker P."/>
            <person name="Scholz U."/>
            <person name="Neuveglise N."/>
        </authorList>
    </citation>
    <scope>NUCLEOTIDE SEQUENCE</scope>
    <source>
        <strain evidence="3">LS3</strain>
    </source>
</reference>
<keyword evidence="2" id="KW-0732">Signal</keyword>
<evidence type="ECO:0000256" key="2">
    <source>
        <dbReference type="SAM" id="SignalP"/>
    </source>
</evidence>
<sequence length="607" mass="68214">MQLLVLATALAGVAYGQQNYVTVGNDVTSRAPANPTYKHSSFAYTQSTTVRYAVPVPTPASTTTYAKKYEALKHLIGDVSTSSWGNWYPDATDAPTDTDDPFGQAAFSSMWKSANLANFTRGTYSATVSPTPIPSSELVLPPSDPFFFNDNLTFPRDFMFGVAGSAAQIEGAIADEGRTPSVMELPQAQGSAVDYVTNENYYLYKQDIARLAAMGVKYYSFTIPWSRILPFVLPGTPVNQAGIDHYDDLINTVLEYGMVPMVTLTHFDTPLMFASGKTPDNLITAINGAYYNETWPEAFINYGKIVMTHFADRVPVWVTVNEPNVSLGTAQGAKNVVLAHAELYKFYHNEIKGKGQVGIKFGYSFGVPLDPQNSTHVEAAQRLHDFQVTPFANPIFLGQNQADSWISMWNSTKQNFSLTPEELKRVANTSDFLGIDPYTISVVSPLEDQQACLSNSSHPNWPYCVNQTEADQNGWAVGYRSHSYVYTTPTYLRTFLNYLWNTFQKPVIVSEFGFPEWREAEKELKDQLFDSARSVYYRSFMAAILEAIHYDNVNVMGALAWSFSDNWEFGDYEQQFGIQVVNRTTQERFYKKSFFDYVDFYRQRSLT</sequence>
<proteinExistence type="inferred from homology"/>
<evidence type="ECO:0000256" key="1">
    <source>
        <dbReference type="RuleBase" id="RU003690"/>
    </source>
</evidence>